<evidence type="ECO:0000313" key="4">
    <source>
        <dbReference type="Proteomes" id="UP000290204"/>
    </source>
</evidence>
<dbReference type="PANTHER" id="PTHR45947">
    <property type="entry name" value="SULFOQUINOVOSYL TRANSFERASE SQD2"/>
    <property type="match status" value="1"/>
</dbReference>
<keyword evidence="4" id="KW-1185">Reference proteome</keyword>
<dbReference type="GO" id="GO:0016757">
    <property type="term" value="F:glycosyltransferase activity"/>
    <property type="evidence" value="ECO:0007669"/>
    <property type="project" value="InterPro"/>
</dbReference>
<evidence type="ECO:0000313" key="3">
    <source>
        <dbReference type="EMBL" id="RXK59450.1"/>
    </source>
</evidence>
<name>A0A4Q1CH05_9BACT</name>
<gene>
    <name evidence="3" type="ORF">ESA94_15055</name>
</gene>
<comment type="caution">
    <text evidence="3">The sequence shown here is derived from an EMBL/GenBank/DDBJ whole genome shotgun (WGS) entry which is preliminary data.</text>
</comment>
<dbReference type="SUPFAM" id="SSF53756">
    <property type="entry name" value="UDP-Glycosyltransferase/glycogen phosphorylase"/>
    <property type="match status" value="1"/>
</dbReference>
<reference evidence="3 4" key="1">
    <citation type="submission" date="2019-01" db="EMBL/GenBank/DDBJ databases">
        <title>Lacibacter sp. strain TTM-7.</title>
        <authorList>
            <person name="Chen W.-M."/>
        </authorList>
    </citation>
    <scope>NUCLEOTIDE SEQUENCE [LARGE SCALE GENOMIC DNA]</scope>
    <source>
        <strain evidence="3 4">TTM-7</strain>
    </source>
</reference>
<feature type="domain" description="Glycosyl transferase family 1" evidence="1">
    <location>
        <begin position="176"/>
        <end position="312"/>
    </location>
</feature>
<dbReference type="OrthoDB" id="9801573at2"/>
<keyword evidence="3" id="KW-0808">Transferase</keyword>
<protein>
    <submittedName>
        <fullName evidence="3">Glycosyltransferase family 4 protein</fullName>
    </submittedName>
</protein>
<dbReference type="AlphaFoldDB" id="A0A4Q1CH05"/>
<feature type="domain" description="Glycosyltransferase subfamily 4-like N-terminal" evidence="2">
    <location>
        <begin position="18"/>
        <end position="103"/>
    </location>
</feature>
<dbReference type="RefSeq" id="WP_129131753.1">
    <property type="nucleotide sequence ID" value="NZ_SDHW01000004.1"/>
</dbReference>
<proteinExistence type="predicted"/>
<dbReference type="InterPro" id="IPR001296">
    <property type="entry name" value="Glyco_trans_1"/>
</dbReference>
<dbReference type="PANTHER" id="PTHR45947:SF3">
    <property type="entry name" value="SULFOQUINOVOSYL TRANSFERASE SQD2"/>
    <property type="match status" value="1"/>
</dbReference>
<accession>A0A4Q1CH05</accession>
<organism evidence="3 4">
    <name type="scientific">Lacibacter luteus</name>
    <dbReference type="NCBI Taxonomy" id="2508719"/>
    <lineage>
        <taxon>Bacteria</taxon>
        <taxon>Pseudomonadati</taxon>
        <taxon>Bacteroidota</taxon>
        <taxon>Chitinophagia</taxon>
        <taxon>Chitinophagales</taxon>
        <taxon>Chitinophagaceae</taxon>
        <taxon>Lacibacter</taxon>
    </lineage>
</organism>
<dbReference type="CDD" id="cd03802">
    <property type="entry name" value="GT4_AviGT4-like"/>
    <property type="match status" value="1"/>
</dbReference>
<sequence length="341" mass="38095">MKILIVMDPGILVPPKGYGGHERLVYMFAKEYTRLGHEVHLLVTTGSVVEGCTVHPFGSEGFPPKKWDARKAIPVAWKFLWQHRNKFDLVHNFGRLAYLLPILNHPIKKIMTYGREISSRNIQLMNKLPNRNLVYTGCSKNLISRVEAGGRWEAVYNAIPFQQYTVQPTVPSDAPLMFLGRIERIKGAHTAIAVAKATGHRLILAGNVSPLADERVYFEQEIEPLIDGKQIQFVGPVNDEQKNHYLGQAKAFLFPIEWNEPFGMVMIEAMACGTPVIGFGSGSVPEVVQEGVTGFVVKTKEEMIAAVGKISSINREQCRTVAEVQFDVPVVAAHYLNLFTK</sequence>
<dbReference type="EMBL" id="SDHW01000004">
    <property type="protein sequence ID" value="RXK59450.1"/>
    <property type="molecule type" value="Genomic_DNA"/>
</dbReference>
<dbReference type="Pfam" id="PF00534">
    <property type="entry name" value="Glycos_transf_1"/>
    <property type="match status" value="1"/>
</dbReference>
<evidence type="ECO:0000259" key="2">
    <source>
        <dbReference type="Pfam" id="PF13439"/>
    </source>
</evidence>
<dbReference type="InterPro" id="IPR050194">
    <property type="entry name" value="Glycosyltransferase_grp1"/>
</dbReference>
<dbReference type="Pfam" id="PF13439">
    <property type="entry name" value="Glyco_transf_4"/>
    <property type="match status" value="1"/>
</dbReference>
<dbReference type="Gene3D" id="3.40.50.2000">
    <property type="entry name" value="Glycogen Phosphorylase B"/>
    <property type="match status" value="2"/>
</dbReference>
<dbReference type="Proteomes" id="UP000290204">
    <property type="component" value="Unassembled WGS sequence"/>
</dbReference>
<evidence type="ECO:0000259" key="1">
    <source>
        <dbReference type="Pfam" id="PF00534"/>
    </source>
</evidence>
<dbReference type="InterPro" id="IPR028098">
    <property type="entry name" value="Glyco_trans_4-like_N"/>
</dbReference>